<keyword evidence="7" id="KW-0539">Nucleus</keyword>
<dbReference type="EMBL" id="JAINUG010000065">
    <property type="protein sequence ID" value="KAJ8402200.1"/>
    <property type="molecule type" value="Genomic_DNA"/>
</dbReference>
<dbReference type="GO" id="GO:0061630">
    <property type="term" value="F:ubiquitin protein ligase activity"/>
    <property type="evidence" value="ECO:0007669"/>
    <property type="project" value="UniProtKB-EC"/>
</dbReference>
<dbReference type="GO" id="GO:0035861">
    <property type="term" value="C:site of double-strand break"/>
    <property type="evidence" value="ECO:0007669"/>
    <property type="project" value="TreeGrafter"/>
</dbReference>
<organism evidence="9 10">
    <name type="scientific">Aldrovandia affinis</name>
    <dbReference type="NCBI Taxonomy" id="143900"/>
    <lineage>
        <taxon>Eukaryota</taxon>
        <taxon>Metazoa</taxon>
        <taxon>Chordata</taxon>
        <taxon>Craniata</taxon>
        <taxon>Vertebrata</taxon>
        <taxon>Euteleostomi</taxon>
        <taxon>Actinopterygii</taxon>
        <taxon>Neopterygii</taxon>
        <taxon>Teleostei</taxon>
        <taxon>Notacanthiformes</taxon>
        <taxon>Halosauridae</taxon>
        <taxon>Aldrovandia</taxon>
    </lineage>
</organism>
<keyword evidence="4" id="KW-0808">Transferase</keyword>
<evidence type="ECO:0000256" key="5">
    <source>
        <dbReference type="ARBA" id="ARBA00022763"/>
    </source>
</evidence>
<evidence type="ECO:0000256" key="8">
    <source>
        <dbReference type="SAM" id="MobiDB-lite"/>
    </source>
</evidence>
<feature type="compositionally biased region" description="Polar residues" evidence="8">
    <location>
        <begin position="445"/>
        <end position="462"/>
    </location>
</feature>
<feature type="compositionally biased region" description="Basic residues" evidence="8">
    <location>
        <begin position="463"/>
        <end position="474"/>
    </location>
</feature>
<evidence type="ECO:0000256" key="7">
    <source>
        <dbReference type="ARBA" id="ARBA00023242"/>
    </source>
</evidence>
<dbReference type="PANTHER" id="PTHR23328:SF2">
    <property type="entry name" value="E3 UBIQUITIN-PROTEIN LIGASE RNF169"/>
    <property type="match status" value="1"/>
</dbReference>
<dbReference type="GO" id="GO:0006302">
    <property type="term" value="P:double-strand break repair"/>
    <property type="evidence" value="ECO:0007669"/>
    <property type="project" value="TreeGrafter"/>
</dbReference>
<evidence type="ECO:0000256" key="4">
    <source>
        <dbReference type="ARBA" id="ARBA00022679"/>
    </source>
</evidence>
<dbReference type="AlphaFoldDB" id="A0AAD7SGM8"/>
<evidence type="ECO:0000313" key="10">
    <source>
        <dbReference type="Proteomes" id="UP001221898"/>
    </source>
</evidence>
<sequence length="584" mass="65361">MSTDPPKTEIIFCSPVHICNPGEIRQEYEKQKKMEEEKAKGEKATKQLIETFLENEQRQAENQKKKGPCHMPQESGLVAMNDKNKPHPHQRKEDWGTLKYIQDSLRRVLSDSENEEPIGKRTRHVSAFVLKTRSSSASSRIVQSHVGQRSRSCTDTEGRVKNNCPSHLAAIAKTCIAYTSNAGILLSSENSRSFSAPVLAPDKRAGRGGGGGGPAATSPFMVPHPKPERSISPESNDSISEELNHFKPIVCSPCTPPKRLPDGRVVEPVFVKSTPRNLSRRLQKATSYEASPAILRKWRQIETDRRHSKMTSKGTVTSPVAEDFTPHQSPSKNIRFCAPEKNALRDRLGASVTRADASRRGKGKPLAGNKWRLIFDTSVAEQNISSGQSSNACVPTEAHSTTQGACEAVQRTRARCTPSSQARQRLHTREKCARVTNCNRIPIDSQDQTNNPNVRNRVTSRPTSRRGRKRSQKTKHLEEAGRLKRLRPQSRVEFDGERDTGVSHTQRTRQEHEDQKVALKLQRQFRMESRAVDRQKTCPDKCLLRSWASSGTTLEHSLRRPAILGEVIKYFSRGRGEGGGISER</sequence>
<dbReference type="InterPro" id="IPR051657">
    <property type="entry name" value="RNF168/RNF169_E3_ubiq-ligase"/>
</dbReference>
<feature type="region of interest" description="Disordered" evidence="8">
    <location>
        <begin position="442"/>
        <end position="515"/>
    </location>
</feature>
<comment type="caution">
    <text evidence="9">The sequence shown here is derived from an EMBL/GenBank/DDBJ whole genome shotgun (WGS) entry which is preliminary data.</text>
</comment>
<feature type="compositionally biased region" description="Basic and acidic residues" evidence="8">
    <location>
        <begin position="55"/>
        <end position="64"/>
    </location>
</feature>
<evidence type="ECO:0000313" key="9">
    <source>
        <dbReference type="EMBL" id="KAJ8402200.1"/>
    </source>
</evidence>
<dbReference type="PANTHER" id="PTHR23328">
    <property type="entry name" value="RING-TYPE DOMAIN-CONTAINING PROTEIN"/>
    <property type="match status" value="1"/>
</dbReference>
<dbReference type="GO" id="GO:0005634">
    <property type="term" value="C:nucleus"/>
    <property type="evidence" value="ECO:0007669"/>
    <property type="project" value="UniProtKB-SubCell"/>
</dbReference>
<protein>
    <recommendedName>
        <fullName evidence="3">RING-type E3 ubiquitin transferase</fullName>
        <ecNumber evidence="3">2.3.2.27</ecNumber>
    </recommendedName>
</protein>
<feature type="region of interest" description="Disordered" evidence="8">
    <location>
        <begin position="304"/>
        <end position="334"/>
    </location>
</feature>
<comment type="catalytic activity">
    <reaction evidence="1">
        <text>S-ubiquitinyl-[E2 ubiquitin-conjugating enzyme]-L-cysteine + [acceptor protein]-L-lysine = [E2 ubiquitin-conjugating enzyme]-L-cysteine + N(6)-ubiquitinyl-[acceptor protein]-L-lysine.</text>
        <dbReference type="EC" id="2.3.2.27"/>
    </reaction>
</comment>
<keyword evidence="10" id="KW-1185">Reference proteome</keyword>
<feature type="region of interest" description="Disordered" evidence="8">
    <location>
        <begin position="55"/>
        <end position="91"/>
    </location>
</feature>
<reference evidence="9" key="1">
    <citation type="journal article" date="2023" name="Science">
        <title>Genome structures resolve the early diversification of teleost fishes.</title>
        <authorList>
            <person name="Parey E."/>
            <person name="Louis A."/>
            <person name="Montfort J."/>
            <person name="Bouchez O."/>
            <person name="Roques C."/>
            <person name="Iampietro C."/>
            <person name="Lluch J."/>
            <person name="Castinel A."/>
            <person name="Donnadieu C."/>
            <person name="Desvignes T."/>
            <person name="Floi Bucao C."/>
            <person name="Jouanno E."/>
            <person name="Wen M."/>
            <person name="Mejri S."/>
            <person name="Dirks R."/>
            <person name="Jansen H."/>
            <person name="Henkel C."/>
            <person name="Chen W.J."/>
            <person name="Zahm M."/>
            <person name="Cabau C."/>
            <person name="Klopp C."/>
            <person name="Thompson A.W."/>
            <person name="Robinson-Rechavi M."/>
            <person name="Braasch I."/>
            <person name="Lecointre G."/>
            <person name="Bobe J."/>
            <person name="Postlethwait J.H."/>
            <person name="Berthelot C."/>
            <person name="Roest Crollius H."/>
            <person name="Guiguen Y."/>
        </authorList>
    </citation>
    <scope>NUCLEOTIDE SEQUENCE</scope>
    <source>
        <strain evidence="9">NC1722</strain>
    </source>
</reference>
<keyword evidence="6" id="KW-0833">Ubl conjugation pathway</keyword>
<keyword evidence="5" id="KW-0227">DNA damage</keyword>
<evidence type="ECO:0000256" key="3">
    <source>
        <dbReference type="ARBA" id="ARBA00012483"/>
    </source>
</evidence>
<feature type="compositionally biased region" description="Polar residues" evidence="8">
    <location>
        <begin position="140"/>
        <end position="151"/>
    </location>
</feature>
<feature type="region of interest" description="Disordered" evidence="8">
    <location>
        <begin position="139"/>
        <end position="158"/>
    </location>
</feature>
<dbReference type="Proteomes" id="UP001221898">
    <property type="component" value="Unassembled WGS sequence"/>
</dbReference>
<dbReference type="EC" id="2.3.2.27" evidence="3"/>
<feature type="region of interest" description="Disordered" evidence="8">
    <location>
        <begin position="199"/>
        <end position="236"/>
    </location>
</feature>
<accession>A0AAD7SGM8</accession>
<feature type="compositionally biased region" description="Basic and acidic residues" evidence="8">
    <location>
        <begin position="490"/>
        <end position="501"/>
    </location>
</feature>
<gene>
    <name evidence="9" type="ORF">AAFF_G00370650</name>
</gene>
<dbReference type="GO" id="GO:0031491">
    <property type="term" value="F:nucleosome binding"/>
    <property type="evidence" value="ECO:0007669"/>
    <property type="project" value="TreeGrafter"/>
</dbReference>
<evidence type="ECO:0000256" key="6">
    <source>
        <dbReference type="ARBA" id="ARBA00022786"/>
    </source>
</evidence>
<name>A0AAD7SGM8_9TELE</name>
<evidence type="ECO:0000256" key="2">
    <source>
        <dbReference type="ARBA" id="ARBA00004123"/>
    </source>
</evidence>
<proteinExistence type="predicted"/>
<evidence type="ECO:0000256" key="1">
    <source>
        <dbReference type="ARBA" id="ARBA00000900"/>
    </source>
</evidence>
<comment type="subcellular location">
    <subcellularLocation>
        <location evidence="2">Nucleus</location>
    </subcellularLocation>
</comment>